<protein>
    <recommendedName>
        <fullName evidence="4">Conjugal transfer protein TraD</fullName>
    </recommendedName>
</protein>
<reference evidence="2 3" key="1">
    <citation type="submission" date="2015-04" db="EMBL/GenBank/DDBJ databases">
        <title>Whole genome shotgun sequence of Sphingomonas changbaiensis NBRC 104936.</title>
        <authorList>
            <person name="Katano-Makiyama Y."/>
            <person name="Hosoyama A."/>
            <person name="Hashimoto M."/>
            <person name="Noguchi M."/>
            <person name="Tsuchikane K."/>
            <person name="Ohji S."/>
            <person name="Yamazoe A."/>
            <person name="Ichikawa N."/>
            <person name="Kimura A."/>
            <person name="Fujita N."/>
        </authorList>
    </citation>
    <scope>NUCLEOTIDE SEQUENCE [LARGE SCALE GENOMIC DNA]</scope>
    <source>
        <strain evidence="2 3">NBRC 104936</strain>
    </source>
</reference>
<sequence>MRKPRDYDAELKALNERAAQIKSRRLQQLSELVIAAGADALPLETLAGALVAAAKEKDAATKEGWRKAGAAFFQQARRTPNRADPNRGAVSPDSSPTLPLAGGARAS</sequence>
<dbReference type="EMBL" id="BBWU01000049">
    <property type="protein sequence ID" value="GAO40609.1"/>
    <property type="molecule type" value="Genomic_DNA"/>
</dbReference>
<evidence type="ECO:0000313" key="3">
    <source>
        <dbReference type="Proteomes" id="UP000033202"/>
    </source>
</evidence>
<dbReference type="AlphaFoldDB" id="A0A0E9MSQ9"/>
<evidence type="ECO:0008006" key="4">
    <source>
        <dbReference type="Google" id="ProtNLM"/>
    </source>
</evidence>
<evidence type="ECO:0000256" key="1">
    <source>
        <dbReference type="SAM" id="MobiDB-lite"/>
    </source>
</evidence>
<dbReference type="STRING" id="1219043.SCH01S_49_00230"/>
<dbReference type="OrthoDB" id="7284210at2"/>
<keyword evidence="3" id="KW-1185">Reference proteome</keyword>
<dbReference type="Pfam" id="PF06412">
    <property type="entry name" value="TraD"/>
    <property type="match status" value="1"/>
</dbReference>
<dbReference type="InterPro" id="IPR009444">
    <property type="entry name" value="Conjugal_tfr_TraD_a-type"/>
</dbReference>
<comment type="caution">
    <text evidence="2">The sequence shown here is derived from an EMBL/GenBank/DDBJ whole genome shotgun (WGS) entry which is preliminary data.</text>
</comment>
<proteinExistence type="predicted"/>
<feature type="region of interest" description="Disordered" evidence="1">
    <location>
        <begin position="73"/>
        <end position="107"/>
    </location>
</feature>
<dbReference type="Proteomes" id="UP000033202">
    <property type="component" value="Unassembled WGS sequence"/>
</dbReference>
<name>A0A0E9MSQ9_9SPHN</name>
<dbReference type="RefSeq" id="WP_046349402.1">
    <property type="nucleotide sequence ID" value="NZ_BBWU01000049.1"/>
</dbReference>
<organism evidence="2 3">
    <name type="scientific">Sphingomonas changbaiensis NBRC 104936</name>
    <dbReference type="NCBI Taxonomy" id="1219043"/>
    <lineage>
        <taxon>Bacteria</taxon>
        <taxon>Pseudomonadati</taxon>
        <taxon>Pseudomonadota</taxon>
        <taxon>Alphaproteobacteria</taxon>
        <taxon>Sphingomonadales</taxon>
        <taxon>Sphingomonadaceae</taxon>
        <taxon>Sphingomonas</taxon>
    </lineage>
</organism>
<evidence type="ECO:0000313" key="2">
    <source>
        <dbReference type="EMBL" id="GAO40609.1"/>
    </source>
</evidence>
<gene>
    <name evidence="2" type="ORF">SCH01S_49_00230</name>
</gene>
<accession>A0A0E9MSQ9</accession>